<evidence type="ECO:0000256" key="3">
    <source>
        <dbReference type="PIRSR" id="PIRSR613078-2"/>
    </source>
</evidence>
<protein>
    <submittedName>
        <fullName evidence="4">Phosphoglycerate mutase-like protein</fullName>
    </submittedName>
</protein>
<evidence type="ECO:0000256" key="1">
    <source>
        <dbReference type="ARBA" id="ARBA00022801"/>
    </source>
</evidence>
<evidence type="ECO:0000313" key="5">
    <source>
        <dbReference type="Proteomes" id="UP000076842"/>
    </source>
</evidence>
<dbReference type="PANTHER" id="PTHR46517:SF1">
    <property type="entry name" value="FRUCTOSE-2,6-BISPHOSPHATASE TIGAR"/>
    <property type="match status" value="1"/>
</dbReference>
<proteinExistence type="predicted"/>
<dbReference type="Pfam" id="PF00300">
    <property type="entry name" value="His_Phos_1"/>
    <property type="match status" value="1"/>
</dbReference>
<feature type="active site" description="Tele-phosphohistidine intermediate" evidence="2">
    <location>
        <position position="44"/>
    </location>
</feature>
<dbReference type="InterPro" id="IPR051695">
    <property type="entry name" value="Phosphoglycerate_Mutase"/>
</dbReference>
<dbReference type="GO" id="GO:0005829">
    <property type="term" value="C:cytosol"/>
    <property type="evidence" value="ECO:0007669"/>
    <property type="project" value="TreeGrafter"/>
</dbReference>
<feature type="binding site" evidence="3">
    <location>
        <position position="93"/>
    </location>
    <ligand>
        <name>substrate</name>
    </ligand>
</feature>
<dbReference type="PANTHER" id="PTHR46517">
    <property type="entry name" value="FRUCTOSE-2,6-BISPHOSPHATASE TIGAR"/>
    <property type="match status" value="1"/>
</dbReference>
<sequence>MAVPDFSLPAIYKSLAAVQALEARPGAPDEMAPPVMLRVWIVRHGETDENHQGIIQGQLDTKLNPKGRAQASRTGEALATIPFKRAYSSDLSRAAETAKAILGHHPDVDLKLETTLRERGMGVLAGKSSQDMTSEWRRKARETMEPNTEFLPRTLAFWRKVLNFYGLPDSLIRPESDAPYDILVVSHGAWIAMLLRNALGRQGYTEHERVPPSNRVHVKLQRVSSQCVHERPRPD</sequence>
<organism evidence="4 5">
    <name type="scientific">Calocera cornea HHB12733</name>
    <dbReference type="NCBI Taxonomy" id="1353952"/>
    <lineage>
        <taxon>Eukaryota</taxon>
        <taxon>Fungi</taxon>
        <taxon>Dikarya</taxon>
        <taxon>Basidiomycota</taxon>
        <taxon>Agaricomycotina</taxon>
        <taxon>Dacrymycetes</taxon>
        <taxon>Dacrymycetales</taxon>
        <taxon>Dacrymycetaceae</taxon>
        <taxon>Calocera</taxon>
    </lineage>
</organism>
<keyword evidence="1" id="KW-0378">Hydrolase</keyword>
<dbReference type="CDD" id="cd07067">
    <property type="entry name" value="HP_PGM_like"/>
    <property type="match status" value="1"/>
</dbReference>
<dbReference type="SMART" id="SM00855">
    <property type="entry name" value="PGAM"/>
    <property type="match status" value="1"/>
</dbReference>
<dbReference type="InParanoid" id="A0A165J9U3"/>
<dbReference type="InterPro" id="IPR013078">
    <property type="entry name" value="His_Pase_superF_clade-1"/>
</dbReference>
<dbReference type="Proteomes" id="UP000076842">
    <property type="component" value="Unassembled WGS sequence"/>
</dbReference>
<dbReference type="OrthoDB" id="354304at2759"/>
<name>A0A165J9U3_9BASI</name>
<dbReference type="Gene3D" id="3.40.50.1240">
    <property type="entry name" value="Phosphoglycerate mutase-like"/>
    <property type="match status" value="1"/>
</dbReference>
<dbReference type="GO" id="GO:0043456">
    <property type="term" value="P:regulation of pentose-phosphate shunt"/>
    <property type="evidence" value="ECO:0007669"/>
    <property type="project" value="TreeGrafter"/>
</dbReference>
<dbReference type="STRING" id="1353952.A0A165J9U3"/>
<keyword evidence="5" id="KW-1185">Reference proteome</keyword>
<gene>
    <name evidence="4" type="ORF">CALCODRAFT_365965</name>
</gene>
<dbReference type="GO" id="GO:0004331">
    <property type="term" value="F:fructose-2,6-bisphosphate 2-phosphatase activity"/>
    <property type="evidence" value="ECO:0007669"/>
    <property type="project" value="TreeGrafter"/>
</dbReference>
<dbReference type="EMBL" id="KV423922">
    <property type="protein sequence ID" value="KZT61565.1"/>
    <property type="molecule type" value="Genomic_DNA"/>
</dbReference>
<dbReference type="FunCoup" id="A0A165J9U3">
    <property type="interactions" value="307"/>
</dbReference>
<feature type="binding site" evidence="3">
    <location>
        <begin position="43"/>
        <end position="50"/>
    </location>
    <ligand>
        <name>substrate</name>
    </ligand>
</feature>
<feature type="active site" description="Proton donor/acceptor" evidence="2">
    <location>
        <position position="118"/>
    </location>
</feature>
<dbReference type="AlphaFoldDB" id="A0A165J9U3"/>
<evidence type="ECO:0000313" key="4">
    <source>
        <dbReference type="EMBL" id="KZT61565.1"/>
    </source>
</evidence>
<reference evidence="4 5" key="1">
    <citation type="journal article" date="2016" name="Mol. Biol. Evol.">
        <title>Comparative Genomics of Early-Diverging Mushroom-Forming Fungi Provides Insights into the Origins of Lignocellulose Decay Capabilities.</title>
        <authorList>
            <person name="Nagy L.G."/>
            <person name="Riley R."/>
            <person name="Tritt A."/>
            <person name="Adam C."/>
            <person name="Daum C."/>
            <person name="Floudas D."/>
            <person name="Sun H."/>
            <person name="Yadav J.S."/>
            <person name="Pangilinan J."/>
            <person name="Larsson K.H."/>
            <person name="Matsuura K."/>
            <person name="Barry K."/>
            <person name="Labutti K."/>
            <person name="Kuo R."/>
            <person name="Ohm R.A."/>
            <person name="Bhattacharya S.S."/>
            <person name="Shirouzu T."/>
            <person name="Yoshinaga Y."/>
            <person name="Martin F.M."/>
            <person name="Grigoriev I.V."/>
            <person name="Hibbett D.S."/>
        </authorList>
    </citation>
    <scope>NUCLEOTIDE SEQUENCE [LARGE SCALE GENOMIC DNA]</scope>
    <source>
        <strain evidence="4 5">HHB12733</strain>
    </source>
</reference>
<dbReference type="PROSITE" id="PS00175">
    <property type="entry name" value="PG_MUTASE"/>
    <property type="match status" value="1"/>
</dbReference>
<evidence type="ECO:0000256" key="2">
    <source>
        <dbReference type="PIRSR" id="PIRSR613078-1"/>
    </source>
</evidence>
<dbReference type="GO" id="GO:0045820">
    <property type="term" value="P:negative regulation of glycolytic process"/>
    <property type="evidence" value="ECO:0007669"/>
    <property type="project" value="TreeGrafter"/>
</dbReference>
<dbReference type="SUPFAM" id="SSF53254">
    <property type="entry name" value="Phosphoglycerate mutase-like"/>
    <property type="match status" value="1"/>
</dbReference>
<accession>A0A165J9U3</accession>
<dbReference type="InterPro" id="IPR029033">
    <property type="entry name" value="His_PPase_superfam"/>
</dbReference>
<dbReference type="InterPro" id="IPR001345">
    <property type="entry name" value="PG/BPGM_mutase_AS"/>
</dbReference>